<dbReference type="EMBL" id="REGN01000347">
    <property type="protein sequence ID" value="RNA42600.1"/>
    <property type="molecule type" value="Genomic_DNA"/>
</dbReference>
<comment type="caution">
    <text evidence="1">The sequence shown here is derived from an EMBL/GenBank/DDBJ whole genome shotgun (WGS) entry which is preliminary data.</text>
</comment>
<accession>A0A3M7T423</accession>
<evidence type="ECO:0000313" key="1">
    <source>
        <dbReference type="EMBL" id="RNA42600.1"/>
    </source>
</evidence>
<gene>
    <name evidence="1" type="ORF">BpHYR1_015796</name>
</gene>
<dbReference type="AlphaFoldDB" id="A0A3M7T423"/>
<dbReference type="Proteomes" id="UP000276133">
    <property type="component" value="Unassembled WGS sequence"/>
</dbReference>
<sequence length="82" mass="9499">MLPQANKITWDVLQEVRLVAEKLYYYYPPGCCMKIFPFCQSIFEHGLIRKKEKASASVISTRSAWQINDFNIDLEKTPVASK</sequence>
<protein>
    <submittedName>
        <fullName evidence="1">Uncharacterized protein</fullName>
    </submittedName>
</protein>
<name>A0A3M7T423_BRAPC</name>
<evidence type="ECO:0000313" key="2">
    <source>
        <dbReference type="Proteomes" id="UP000276133"/>
    </source>
</evidence>
<reference evidence="1 2" key="1">
    <citation type="journal article" date="2018" name="Sci. Rep.">
        <title>Genomic signatures of local adaptation to the degree of environmental predictability in rotifers.</title>
        <authorList>
            <person name="Franch-Gras L."/>
            <person name="Hahn C."/>
            <person name="Garcia-Roger E.M."/>
            <person name="Carmona M.J."/>
            <person name="Serra M."/>
            <person name="Gomez A."/>
        </authorList>
    </citation>
    <scope>NUCLEOTIDE SEQUENCE [LARGE SCALE GENOMIC DNA]</scope>
    <source>
        <strain evidence="1">HYR1</strain>
    </source>
</reference>
<organism evidence="1 2">
    <name type="scientific">Brachionus plicatilis</name>
    <name type="common">Marine rotifer</name>
    <name type="synonym">Brachionus muelleri</name>
    <dbReference type="NCBI Taxonomy" id="10195"/>
    <lineage>
        <taxon>Eukaryota</taxon>
        <taxon>Metazoa</taxon>
        <taxon>Spiralia</taxon>
        <taxon>Gnathifera</taxon>
        <taxon>Rotifera</taxon>
        <taxon>Eurotatoria</taxon>
        <taxon>Monogononta</taxon>
        <taxon>Pseudotrocha</taxon>
        <taxon>Ploima</taxon>
        <taxon>Brachionidae</taxon>
        <taxon>Brachionus</taxon>
    </lineage>
</organism>
<proteinExistence type="predicted"/>
<keyword evidence="2" id="KW-1185">Reference proteome</keyword>